<dbReference type="FunFam" id="1.10.287.130:FF:000070">
    <property type="entry name" value="Histidine kinase sensor protein"/>
    <property type="match status" value="1"/>
</dbReference>
<evidence type="ECO:0000313" key="17">
    <source>
        <dbReference type="EMBL" id="OCC16570.1"/>
    </source>
</evidence>
<evidence type="ECO:0000256" key="11">
    <source>
        <dbReference type="ARBA" id="ARBA00022777"/>
    </source>
</evidence>
<dbReference type="EMBL" id="MAGO01000001">
    <property type="protein sequence ID" value="OCC16570.1"/>
    <property type="molecule type" value="Genomic_DNA"/>
</dbReference>
<comment type="subcellular location">
    <subcellularLocation>
        <location evidence="2">Cell inner membrane</location>
        <topology evidence="2">Multi-pass membrane protein</topology>
    </subcellularLocation>
</comment>
<feature type="domain" description="PAS" evidence="15">
    <location>
        <begin position="21"/>
        <end position="80"/>
    </location>
</feature>
<dbReference type="Gene3D" id="1.10.287.130">
    <property type="match status" value="1"/>
</dbReference>
<dbReference type="GO" id="GO:0005886">
    <property type="term" value="C:plasma membrane"/>
    <property type="evidence" value="ECO:0007669"/>
    <property type="project" value="UniProtKB-SubCell"/>
</dbReference>
<evidence type="ECO:0000256" key="6">
    <source>
        <dbReference type="ARBA" id="ARBA00022553"/>
    </source>
</evidence>
<evidence type="ECO:0000256" key="2">
    <source>
        <dbReference type="ARBA" id="ARBA00004429"/>
    </source>
</evidence>
<evidence type="ECO:0000256" key="7">
    <source>
        <dbReference type="ARBA" id="ARBA00022679"/>
    </source>
</evidence>
<keyword evidence="10" id="KW-0547">Nucleotide-binding</keyword>
<feature type="domain" description="PAC" evidence="16">
    <location>
        <begin position="82"/>
        <end position="134"/>
    </location>
</feature>
<evidence type="ECO:0000256" key="8">
    <source>
        <dbReference type="ARBA" id="ARBA00022692"/>
    </source>
</evidence>
<dbReference type="SMART" id="SM00388">
    <property type="entry name" value="HisKA"/>
    <property type="match status" value="1"/>
</dbReference>
<dbReference type="InterPro" id="IPR035965">
    <property type="entry name" value="PAS-like_dom_sf"/>
</dbReference>
<dbReference type="CDD" id="cd00130">
    <property type="entry name" value="PAS"/>
    <property type="match status" value="3"/>
</dbReference>
<dbReference type="Pfam" id="PF08447">
    <property type="entry name" value="PAS_3"/>
    <property type="match status" value="2"/>
</dbReference>
<dbReference type="InterPro" id="IPR005467">
    <property type="entry name" value="His_kinase_dom"/>
</dbReference>
<evidence type="ECO:0000256" key="4">
    <source>
        <dbReference type="ARBA" id="ARBA00022475"/>
    </source>
</evidence>
<dbReference type="CDD" id="cd00082">
    <property type="entry name" value="HisKA"/>
    <property type="match status" value="1"/>
</dbReference>
<keyword evidence="7" id="KW-0808">Transferase</keyword>
<feature type="domain" description="PAS" evidence="15">
    <location>
        <begin position="135"/>
        <end position="204"/>
    </location>
</feature>
<dbReference type="SUPFAM" id="SSF55781">
    <property type="entry name" value="GAF domain-like"/>
    <property type="match status" value="1"/>
</dbReference>
<dbReference type="InterPro" id="IPR052162">
    <property type="entry name" value="Sensor_kinase/Photoreceptor"/>
</dbReference>
<dbReference type="InterPro" id="IPR036890">
    <property type="entry name" value="HATPase_C_sf"/>
</dbReference>
<dbReference type="InterPro" id="IPR013767">
    <property type="entry name" value="PAS_fold"/>
</dbReference>
<evidence type="ECO:0000313" key="18">
    <source>
        <dbReference type="Proteomes" id="UP000093080"/>
    </source>
</evidence>
<evidence type="ECO:0000256" key="9">
    <source>
        <dbReference type="ARBA" id="ARBA00022737"/>
    </source>
</evidence>
<evidence type="ECO:0000256" key="13">
    <source>
        <dbReference type="ARBA" id="ARBA00023136"/>
    </source>
</evidence>
<dbReference type="FunFam" id="3.30.565.10:FF:000006">
    <property type="entry name" value="Sensor histidine kinase WalK"/>
    <property type="match status" value="1"/>
</dbReference>
<dbReference type="PATRIC" id="fig|1156395.6.peg.391"/>
<name>A0A1B9F9I7_9BACT</name>
<dbReference type="SUPFAM" id="SSF47384">
    <property type="entry name" value="Homodimeric domain of signal transducing histidine kinase"/>
    <property type="match status" value="1"/>
</dbReference>
<dbReference type="SUPFAM" id="SSF55874">
    <property type="entry name" value="ATPase domain of HSP90 chaperone/DNA topoisomerase II/histidine kinase"/>
    <property type="match status" value="1"/>
</dbReference>
<dbReference type="InterPro" id="IPR003594">
    <property type="entry name" value="HATPase_dom"/>
</dbReference>
<dbReference type="Gene3D" id="3.30.450.20">
    <property type="entry name" value="PAS domain"/>
    <property type="match status" value="4"/>
</dbReference>
<dbReference type="GO" id="GO:0006355">
    <property type="term" value="P:regulation of DNA-templated transcription"/>
    <property type="evidence" value="ECO:0007669"/>
    <property type="project" value="InterPro"/>
</dbReference>
<comment type="caution">
    <text evidence="17">The sequence shown here is derived from an EMBL/GenBank/DDBJ whole genome shotgun (WGS) entry which is preliminary data.</text>
</comment>
<dbReference type="SMART" id="SM00091">
    <property type="entry name" value="PAS"/>
    <property type="match status" value="4"/>
</dbReference>
<dbReference type="Pfam" id="PF13185">
    <property type="entry name" value="GAF_2"/>
    <property type="match status" value="1"/>
</dbReference>
<dbReference type="EC" id="2.7.13.3" evidence="3"/>
<keyword evidence="12" id="KW-1133">Transmembrane helix</keyword>
<organism evidence="17 18">
    <name type="scientific">Dissulfuribacter thermophilus</name>
    <dbReference type="NCBI Taxonomy" id="1156395"/>
    <lineage>
        <taxon>Bacteria</taxon>
        <taxon>Pseudomonadati</taxon>
        <taxon>Thermodesulfobacteriota</taxon>
        <taxon>Dissulfuribacteria</taxon>
        <taxon>Dissulfuribacterales</taxon>
        <taxon>Dissulfuribacteraceae</taxon>
        <taxon>Dissulfuribacter</taxon>
    </lineage>
</organism>
<dbReference type="PROSITE" id="PS50112">
    <property type="entry name" value="PAS"/>
    <property type="match status" value="2"/>
</dbReference>
<dbReference type="GO" id="GO:0000166">
    <property type="term" value="F:nucleotide binding"/>
    <property type="evidence" value="ECO:0007669"/>
    <property type="project" value="UniProtKB-KW"/>
</dbReference>
<gene>
    <name evidence="17" type="ORF">DBT_0388</name>
</gene>
<protein>
    <recommendedName>
        <fullName evidence="3">histidine kinase</fullName>
        <ecNumber evidence="3">2.7.13.3</ecNumber>
    </recommendedName>
</protein>
<dbReference type="Pfam" id="PF00989">
    <property type="entry name" value="PAS"/>
    <property type="match status" value="1"/>
</dbReference>
<keyword evidence="18" id="KW-1185">Reference proteome</keyword>
<comment type="catalytic activity">
    <reaction evidence="1">
        <text>ATP + protein L-histidine = ADP + protein N-phospho-L-histidine.</text>
        <dbReference type="EC" id="2.7.13.3"/>
    </reaction>
</comment>
<dbReference type="Gene3D" id="3.30.565.10">
    <property type="entry name" value="Histidine kinase-like ATPase, C-terminal domain"/>
    <property type="match status" value="1"/>
</dbReference>
<dbReference type="PRINTS" id="PR00344">
    <property type="entry name" value="BCTRLSENSOR"/>
</dbReference>
<dbReference type="InterPro" id="IPR003661">
    <property type="entry name" value="HisK_dim/P_dom"/>
</dbReference>
<dbReference type="OrthoDB" id="9786165at2"/>
<dbReference type="RefSeq" id="WP_067615818.1">
    <property type="nucleotide sequence ID" value="NZ_MAGO01000001.1"/>
</dbReference>
<keyword evidence="8" id="KW-0812">Transmembrane</keyword>
<keyword evidence="5" id="KW-0997">Cell inner membrane</keyword>
<feature type="domain" description="PAC" evidence="16">
    <location>
        <begin position="335"/>
        <end position="387"/>
    </location>
</feature>
<dbReference type="PANTHER" id="PTHR43304:SF1">
    <property type="entry name" value="PAC DOMAIN-CONTAINING PROTEIN"/>
    <property type="match status" value="1"/>
</dbReference>
<evidence type="ECO:0000256" key="1">
    <source>
        <dbReference type="ARBA" id="ARBA00000085"/>
    </source>
</evidence>
<dbReference type="SMART" id="SM00387">
    <property type="entry name" value="HATPase_c"/>
    <property type="match status" value="1"/>
</dbReference>
<feature type="domain" description="Histidine kinase" evidence="14">
    <location>
        <begin position="748"/>
        <end position="963"/>
    </location>
</feature>
<dbReference type="InterPro" id="IPR004358">
    <property type="entry name" value="Sig_transdc_His_kin-like_C"/>
</dbReference>
<evidence type="ECO:0000259" key="14">
    <source>
        <dbReference type="PROSITE" id="PS50109"/>
    </source>
</evidence>
<dbReference type="Pfam" id="PF13426">
    <property type="entry name" value="PAS_9"/>
    <property type="match status" value="1"/>
</dbReference>
<dbReference type="SMART" id="SM00086">
    <property type="entry name" value="PAC"/>
    <property type="match status" value="3"/>
</dbReference>
<dbReference type="Pfam" id="PF02518">
    <property type="entry name" value="HATPase_c"/>
    <property type="match status" value="1"/>
</dbReference>
<dbReference type="InterPro" id="IPR029016">
    <property type="entry name" value="GAF-like_dom_sf"/>
</dbReference>
<dbReference type="Pfam" id="PF00512">
    <property type="entry name" value="HisKA"/>
    <property type="match status" value="1"/>
</dbReference>
<keyword evidence="11" id="KW-0418">Kinase</keyword>
<dbReference type="NCBIfam" id="TIGR00229">
    <property type="entry name" value="sensory_box"/>
    <property type="match status" value="3"/>
</dbReference>
<dbReference type="InterPro" id="IPR000700">
    <property type="entry name" value="PAS-assoc_C"/>
</dbReference>
<dbReference type="STRING" id="1156395.DBT_0388"/>
<evidence type="ECO:0000259" key="16">
    <source>
        <dbReference type="PROSITE" id="PS50113"/>
    </source>
</evidence>
<proteinExistence type="predicted"/>
<dbReference type="Gene3D" id="2.10.70.100">
    <property type="match status" value="1"/>
</dbReference>
<dbReference type="PROSITE" id="PS50113">
    <property type="entry name" value="PAC"/>
    <property type="match status" value="2"/>
</dbReference>
<dbReference type="InterPro" id="IPR036097">
    <property type="entry name" value="HisK_dim/P_sf"/>
</dbReference>
<dbReference type="SMART" id="SM00065">
    <property type="entry name" value="GAF"/>
    <property type="match status" value="1"/>
</dbReference>
<evidence type="ECO:0000256" key="12">
    <source>
        <dbReference type="ARBA" id="ARBA00022989"/>
    </source>
</evidence>
<dbReference type="InterPro" id="IPR013655">
    <property type="entry name" value="PAS_fold_3"/>
</dbReference>
<evidence type="ECO:0000256" key="10">
    <source>
        <dbReference type="ARBA" id="ARBA00022741"/>
    </source>
</evidence>
<evidence type="ECO:0000256" key="5">
    <source>
        <dbReference type="ARBA" id="ARBA00022519"/>
    </source>
</evidence>
<evidence type="ECO:0000259" key="15">
    <source>
        <dbReference type="PROSITE" id="PS50112"/>
    </source>
</evidence>
<dbReference type="Gene3D" id="3.30.450.40">
    <property type="match status" value="1"/>
</dbReference>
<dbReference type="SUPFAM" id="SSF55785">
    <property type="entry name" value="PYP-like sensor domain (PAS domain)"/>
    <property type="match status" value="5"/>
</dbReference>
<dbReference type="InterPro" id="IPR000014">
    <property type="entry name" value="PAS"/>
</dbReference>
<keyword evidence="13" id="KW-0472">Membrane</keyword>
<dbReference type="Proteomes" id="UP000093080">
    <property type="component" value="Unassembled WGS sequence"/>
</dbReference>
<dbReference type="InterPro" id="IPR003018">
    <property type="entry name" value="GAF"/>
</dbReference>
<dbReference type="GO" id="GO:0000155">
    <property type="term" value="F:phosphorelay sensor kinase activity"/>
    <property type="evidence" value="ECO:0007669"/>
    <property type="project" value="InterPro"/>
</dbReference>
<evidence type="ECO:0000256" key="3">
    <source>
        <dbReference type="ARBA" id="ARBA00012438"/>
    </source>
</evidence>
<dbReference type="PROSITE" id="PS50109">
    <property type="entry name" value="HIS_KIN"/>
    <property type="match status" value="1"/>
</dbReference>
<dbReference type="FunFam" id="2.10.70.100:FF:000001">
    <property type="entry name" value="Sensory transduction histidine kinase"/>
    <property type="match status" value="1"/>
</dbReference>
<reference evidence="17 18" key="1">
    <citation type="submission" date="2016-06" db="EMBL/GenBank/DDBJ databases">
        <title>Respiratory ammonification of nitrate coupled to the oxidation of elemental sulfur in deep-sea autotrophic thermophilic bacteria.</title>
        <authorList>
            <person name="Slobodkina G.B."/>
            <person name="Mardanov A.V."/>
            <person name="Ravin N.V."/>
            <person name="Frolova A.A."/>
            <person name="Viryasiv M.B."/>
            <person name="Chernyh N.A."/>
            <person name="Bonch-Osmolovskaya E.A."/>
            <person name="Slobodkin A.I."/>
        </authorList>
    </citation>
    <scope>NUCLEOTIDE SEQUENCE [LARGE SCALE GENOMIC DNA]</scope>
    <source>
        <strain evidence="17 18">S69</strain>
    </source>
</reference>
<dbReference type="PANTHER" id="PTHR43304">
    <property type="entry name" value="PHYTOCHROME-LIKE PROTEIN CPH1"/>
    <property type="match status" value="1"/>
</dbReference>
<accession>A0A1B9F9I7</accession>
<dbReference type="InterPro" id="IPR001610">
    <property type="entry name" value="PAC"/>
</dbReference>
<keyword evidence="9" id="KW-0677">Repeat</keyword>
<dbReference type="AlphaFoldDB" id="A0A1B9F9I7"/>
<keyword evidence="6" id="KW-0597">Phosphoprotein</keyword>
<sequence length="963" mass="112239">MKKRILPDEIERNLCLVDAVIYMVEYRGENFIPIWMSKNIERILGFTPQEALNPMWWRTHIHPQDRERIEQNLAILLDKGVLQHEYRIQKRDGTYIWIYDKLTLIQDGEKDTIKIIGTWTDISRQKAIEERLRESEERFKTIFYTNPDSVCINRLEDGLYIEVNQGFCDNTGYTREEVIGKTTIELNIWANPNDRERLITALKQDGYIRNMEARFRLKDGTVITGLISANLITIQGKPHILSVARNIDEIKRTHETLKKREKMLNDAQRIAHVGCWEFDIKENRLTWSDEIYQIFEIPKDRFEATYEAFLNTVHPQDREFVDKSYTDSVKHRRPYNIEHRLVMPDGRIKWVQEQCETFYDDEGNPVRSVGTVLDITEKKQAYFALEKSEERFRHLFENSPVPLWEEDFTDLMIYLKDLISSGMRVEDLSAYLDSHPDALEECARRVKILDVNKAALDLHEANTKEELLEGLTNIFTKKSYEVFKKEIIALAKGIEQFESEAEIRTLRGNFKDIMLRLVWKKTKDQDSLSRYLALVATTDITPLKKAERELERRLRELQFLYDISASINSSLTVEDIANGALEVIRKAISPDVGLLFLIEEQGYFNLACSHISNSDYTLCTRLIHYLKKALCKIKNQPCEPIFLKNLKEFLDCPKADCEEIRLKSTAILPLIHSRTLLGFIVIGSFEQQDFKKEQKFLMTLSNETAVGIKNALLIKKLRDHEAELEAIVKQRTKKLLEVNKELESFTYSVSHDLRAPLRAIDGFSNILQEEYGPKLDDEAKRLIGIIRKNTRRMGQLIDDLLRFSRLSRKEMNITDIDMEALAKSVFYEITSGPDRERIHFVVRKMPPAQGDPSLIRQVLYNLISNAVKFSIKRDVPKIELGSKTLDSGEVVYYIRDNGVGFDTRYAHKLFKIFERLHPVDDFEGTGIGLSIAKRIINRHGGRIWAESQKDRGTVFYFTLSIHE</sequence>
<keyword evidence="4" id="KW-1003">Cell membrane</keyword>